<dbReference type="Gene3D" id="4.10.240.10">
    <property type="entry name" value="Zn(2)-C6 fungal-type DNA-binding domain"/>
    <property type="match status" value="1"/>
</dbReference>
<gene>
    <name evidence="5" type="ORF">JDV02_005560</name>
</gene>
<dbReference type="GO" id="GO:0005634">
    <property type="term" value="C:nucleus"/>
    <property type="evidence" value="ECO:0007669"/>
    <property type="project" value="UniProtKB-SubCell"/>
</dbReference>
<dbReference type="PROSITE" id="PS00463">
    <property type="entry name" value="ZN2_CY6_FUNGAL_1"/>
    <property type="match status" value="1"/>
</dbReference>
<dbReference type="EMBL" id="CP086357">
    <property type="protein sequence ID" value="UNI19374.1"/>
    <property type="molecule type" value="Genomic_DNA"/>
</dbReference>
<dbReference type="PANTHER" id="PTHR37534">
    <property type="entry name" value="TRANSCRIPTIONAL ACTIVATOR PROTEIN UGA3"/>
    <property type="match status" value="1"/>
</dbReference>
<dbReference type="GO" id="GO:0045944">
    <property type="term" value="P:positive regulation of transcription by RNA polymerase II"/>
    <property type="evidence" value="ECO:0007669"/>
    <property type="project" value="TreeGrafter"/>
</dbReference>
<organism evidence="5 6">
    <name type="scientific">Purpureocillium takamizusanense</name>
    <dbReference type="NCBI Taxonomy" id="2060973"/>
    <lineage>
        <taxon>Eukaryota</taxon>
        <taxon>Fungi</taxon>
        <taxon>Dikarya</taxon>
        <taxon>Ascomycota</taxon>
        <taxon>Pezizomycotina</taxon>
        <taxon>Sordariomycetes</taxon>
        <taxon>Hypocreomycetidae</taxon>
        <taxon>Hypocreales</taxon>
        <taxon>Ophiocordycipitaceae</taxon>
        <taxon>Purpureocillium</taxon>
    </lineage>
</organism>
<evidence type="ECO:0000256" key="2">
    <source>
        <dbReference type="ARBA" id="ARBA00023242"/>
    </source>
</evidence>
<evidence type="ECO:0000256" key="1">
    <source>
        <dbReference type="ARBA" id="ARBA00004123"/>
    </source>
</evidence>
<dbReference type="GO" id="GO:0000981">
    <property type="term" value="F:DNA-binding transcription factor activity, RNA polymerase II-specific"/>
    <property type="evidence" value="ECO:0007669"/>
    <property type="project" value="InterPro"/>
</dbReference>
<dbReference type="Proteomes" id="UP000829364">
    <property type="component" value="Chromosome 4"/>
</dbReference>
<evidence type="ECO:0000313" key="6">
    <source>
        <dbReference type="Proteomes" id="UP000829364"/>
    </source>
</evidence>
<name>A0A9Q8QEK5_9HYPO</name>
<evidence type="ECO:0000256" key="3">
    <source>
        <dbReference type="SAM" id="MobiDB-lite"/>
    </source>
</evidence>
<dbReference type="KEGG" id="ptkz:JDV02_005560"/>
<keyword evidence="6" id="KW-1185">Reference proteome</keyword>
<keyword evidence="2" id="KW-0539">Nucleus</keyword>
<accession>A0A9Q8QEK5</accession>
<dbReference type="OrthoDB" id="5386330at2759"/>
<dbReference type="RefSeq" id="XP_047842855.1">
    <property type="nucleotide sequence ID" value="XM_047986871.1"/>
</dbReference>
<feature type="compositionally biased region" description="Basic and acidic residues" evidence="3">
    <location>
        <begin position="120"/>
        <end position="132"/>
    </location>
</feature>
<dbReference type="SUPFAM" id="SSF57701">
    <property type="entry name" value="Zn2/Cys6 DNA-binding domain"/>
    <property type="match status" value="1"/>
</dbReference>
<dbReference type="GO" id="GO:0008270">
    <property type="term" value="F:zinc ion binding"/>
    <property type="evidence" value="ECO:0007669"/>
    <property type="project" value="InterPro"/>
</dbReference>
<dbReference type="PANTHER" id="PTHR37534:SF17">
    <property type="entry name" value="ZN(2)-C6 FUNGAL-TYPE DOMAIN-CONTAINING PROTEIN"/>
    <property type="match status" value="1"/>
</dbReference>
<dbReference type="InterPro" id="IPR036864">
    <property type="entry name" value="Zn2-C6_fun-type_DNA-bd_sf"/>
</dbReference>
<feature type="region of interest" description="Disordered" evidence="3">
    <location>
        <begin position="112"/>
        <end position="186"/>
    </location>
</feature>
<dbReference type="CDD" id="cd00067">
    <property type="entry name" value="GAL4"/>
    <property type="match status" value="1"/>
</dbReference>
<protein>
    <recommendedName>
        <fullName evidence="4">Zn(2)-C6 fungal-type domain-containing protein</fullName>
    </recommendedName>
</protein>
<feature type="domain" description="Zn(2)-C6 fungal-type" evidence="4">
    <location>
        <begin position="72"/>
        <end position="101"/>
    </location>
</feature>
<reference evidence="5" key="1">
    <citation type="submission" date="2021-11" db="EMBL/GenBank/DDBJ databases">
        <title>Purpureocillium_takamizusanense_genome.</title>
        <authorList>
            <person name="Nguyen N.-H."/>
        </authorList>
    </citation>
    <scope>NUCLEOTIDE SEQUENCE</scope>
    <source>
        <strain evidence="5">PT3</strain>
    </source>
</reference>
<evidence type="ECO:0000259" key="4">
    <source>
        <dbReference type="PROSITE" id="PS50048"/>
    </source>
</evidence>
<dbReference type="GeneID" id="72067509"/>
<proteinExistence type="predicted"/>
<evidence type="ECO:0000313" key="5">
    <source>
        <dbReference type="EMBL" id="UNI19374.1"/>
    </source>
</evidence>
<dbReference type="SMART" id="SM00066">
    <property type="entry name" value="GAL4"/>
    <property type="match status" value="1"/>
</dbReference>
<dbReference type="InterPro" id="IPR001138">
    <property type="entry name" value="Zn2Cys6_DnaBD"/>
</dbReference>
<sequence length="550" mass="60942">MACLERCTRGPSSSTLLRSGDAALHRIATRWLHGSRSASSTACVLAGRGVNRCGAPKAGDTATMSLAKRNNGCVQCRIRRIRCDKEEPECFKCRKKGICCSGQGIEYRFSSHMSVPQSSKNDDAQELNRDGLHQASPGSKPGRRLPRRPAQSLDRDDVQPSKPGRLSARRHEQASTPKSPSELPGTPQLQLQFRLQMPSQQGSHARREATPPDERELCLTTLRQRSAALGPLRGSLESVTSRSRMFFDHFSNFIAAKMVVFDYAGNGYRQIILPLACQDPMVEQAVSTVAAFHLAREAPNMREAAELAQQAVLTRLYRQSLSLDSKHLFDIAAWATILALLVGDTITGSKNYIRLLGLLSFLAKLSESATSLSSTTKAFISEQTRMFELFGLPLSSEQKGIEALGRCSEFYLDFMTAAPARDLGSRQRENIGIMKDAICKACDIYRRRALHIITAEQSIQLVSDLQETVAGLDPKEDGGHTLVWTYFVAAAESSLPQHRDFFVDRLKSLFECTRFGSIPIALETLDLIWSGHDSSHWTDVVTRQRPLLIM</sequence>
<dbReference type="PROSITE" id="PS50048">
    <property type="entry name" value="ZN2_CY6_FUNGAL_2"/>
    <property type="match status" value="1"/>
</dbReference>
<dbReference type="Pfam" id="PF00172">
    <property type="entry name" value="Zn_clus"/>
    <property type="match status" value="1"/>
</dbReference>
<dbReference type="Pfam" id="PF11951">
    <property type="entry name" value="Fungal_trans_2"/>
    <property type="match status" value="2"/>
</dbReference>
<dbReference type="AlphaFoldDB" id="A0A9Q8QEK5"/>
<dbReference type="InterPro" id="IPR021858">
    <property type="entry name" value="Fun_TF"/>
</dbReference>
<comment type="subcellular location">
    <subcellularLocation>
        <location evidence="1">Nucleus</location>
    </subcellularLocation>
</comment>
<dbReference type="GO" id="GO:0000976">
    <property type="term" value="F:transcription cis-regulatory region binding"/>
    <property type="evidence" value="ECO:0007669"/>
    <property type="project" value="TreeGrafter"/>
</dbReference>